<feature type="region of interest" description="Disordered" evidence="2">
    <location>
        <begin position="27"/>
        <end position="46"/>
    </location>
</feature>
<gene>
    <name evidence="6" type="ORF">SAMN04488113_1268</name>
</gene>
<keyword evidence="1" id="KW-0175">Coiled coil</keyword>
<feature type="signal peptide" evidence="4">
    <location>
        <begin position="1"/>
        <end position="20"/>
    </location>
</feature>
<name>A0A1H6U2R5_9LACT</name>
<protein>
    <recommendedName>
        <fullName evidence="5">DUF4349 domain-containing protein</fullName>
    </recommendedName>
</protein>
<sequence>MMRKWLGFILFFFLILSGCAGDDNGNDMSDASNASDTSEPGQGVGYKNEMSEDMAIEEEAEDGAVSDSQGEQLIGDKVIRRVQLEYETLDFQKTTQYVLDTVSDYDGYIEYSDESSYSPSGIAPREESRQYRQINYLFRIPTDSLDGFLKDLKGMDAYKLSEHVGTEDITQTYRDTESRLNVLLNKETRLNELLEQAESIEAILQIENSLSETIAEREELQSRLDTFDNLMDYTEVHLSVVERPRITNMHGEGLSFWERISEAFVNSFYAFYYFIQDAFIWLIYAIPFILIIVALVGIGIYIRTKIIKKRKK</sequence>
<evidence type="ECO:0000313" key="7">
    <source>
        <dbReference type="Proteomes" id="UP000198564"/>
    </source>
</evidence>
<evidence type="ECO:0000256" key="3">
    <source>
        <dbReference type="SAM" id="Phobius"/>
    </source>
</evidence>
<feature type="chain" id="PRO_5039144979" description="DUF4349 domain-containing protein" evidence="4">
    <location>
        <begin position="21"/>
        <end position="312"/>
    </location>
</feature>
<dbReference type="AlphaFoldDB" id="A0A1H6U2R5"/>
<evidence type="ECO:0000256" key="4">
    <source>
        <dbReference type="SAM" id="SignalP"/>
    </source>
</evidence>
<feature type="transmembrane region" description="Helical" evidence="3">
    <location>
        <begin position="278"/>
        <end position="302"/>
    </location>
</feature>
<feature type="domain" description="DUF4349" evidence="5">
    <location>
        <begin position="77"/>
        <end position="298"/>
    </location>
</feature>
<keyword evidence="3" id="KW-0472">Membrane</keyword>
<dbReference type="Pfam" id="PF14257">
    <property type="entry name" value="DUF4349"/>
    <property type="match status" value="1"/>
</dbReference>
<reference evidence="7" key="1">
    <citation type="submission" date="2016-10" db="EMBL/GenBank/DDBJ databases">
        <authorList>
            <person name="Varghese N."/>
            <person name="Submissions S."/>
        </authorList>
    </citation>
    <scope>NUCLEOTIDE SEQUENCE [LARGE SCALE GENOMIC DNA]</scope>
    <source>
        <strain evidence="7">DSM 25751</strain>
    </source>
</reference>
<accession>A0A1H6U2R5</accession>
<dbReference type="PROSITE" id="PS51257">
    <property type="entry name" value="PROKAR_LIPOPROTEIN"/>
    <property type="match status" value="1"/>
</dbReference>
<evidence type="ECO:0000259" key="5">
    <source>
        <dbReference type="Pfam" id="PF14257"/>
    </source>
</evidence>
<dbReference type="STRING" id="1130080.SAMN04488113_1268"/>
<dbReference type="Proteomes" id="UP000198564">
    <property type="component" value="Unassembled WGS sequence"/>
</dbReference>
<feature type="compositionally biased region" description="Polar residues" evidence="2">
    <location>
        <begin position="27"/>
        <end position="40"/>
    </location>
</feature>
<proteinExistence type="predicted"/>
<keyword evidence="4" id="KW-0732">Signal</keyword>
<evidence type="ECO:0000313" key="6">
    <source>
        <dbReference type="EMBL" id="SEI85766.1"/>
    </source>
</evidence>
<evidence type="ECO:0000256" key="1">
    <source>
        <dbReference type="SAM" id="Coils"/>
    </source>
</evidence>
<dbReference type="InterPro" id="IPR025645">
    <property type="entry name" value="DUF4349"/>
</dbReference>
<dbReference type="EMBL" id="FNYW01000026">
    <property type="protein sequence ID" value="SEI85766.1"/>
    <property type="molecule type" value="Genomic_DNA"/>
</dbReference>
<organism evidence="6 7">
    <name type="scientific">Alkalibacterium gilvum</name>
    <dbReference type="NCBI Taxonomy" id="1130080"/>
    <lineage>
        <taxon>Bacteria</taxon>
        <taxon>Bacillati</taxon>
        <taxon>Bacillota</taxon>
        <taxon>Bacilli</taxon>
        <taxon>Lactobacillales</taxon>
        <taxon>Carnobacteriaceae</taxon>
        <taxon>Alkalibacterium</taxon>
    </lineage>
</organism>
<dbReference type="RefSeq" id="WP_091635304.1">
    <property type="nucleotide sequence ID" value="NZ_FNYW01000026.1"/>
</dbReference>
<keyword evidence="7" id="KW-1185">Reference proteome</keyword>
<keyword evidence="3" id="KW-0812">Transmembrane</keyword>
<feature type="coiled-coil region" evidence="1">
    <location>
        <begin position="183"/>
        <end position="230"/>
    </location>
</feature>
<evidence type="ECO:0000256" key="2">
    <source>
        <dbReference type="SAM" id="MobiDB-lite"/>
    </source>
</evidence>
<keyword evidence="3" id="KW-1133">Transmembrane helix</keyword>
<dbReference type="OrthoDB" id="2162337at2"/>